<dbReference type="Pfam" id="PF00149">
    <property type="entry name" value="Metallophos"/>
    <property type="match status" value="1"/>
</dbReference>
<protein>
    <submittedName>
        <fullName evidence="2">Serine/threonine protein phosphatase</fullName>
    </submittedName>
</protein>
<organism evidence="2 3">
    <name type="scientific">Providencia phage vB_PreS_PR1</name>
    <dbReference type="NCBI Taxonomy" id="1931407"/>
    <lineage>
        <taxon>Viruses</taxon>
        <taxon>Duplodnaviria</taxon>
        <taxon>Heunggongvirae</taxon>
        <taxon>Uroviricota</taxon>
        <taxon>Caudoviricetes</taxon>
        <taxon>Demerecviridae</taxon>
        <taxon>Priunavirus</taxon>
        <taxon>Priunavirus PR1</taxon>
    </lineage>
</organism>
<dbReference type="EMBL" id="KY363465">
    <property type="protein sequence ID" value="AQT25233.1"/>
    <property type="molecule type" value="Genomic_DNA"/>
</dbReference>
<feature type="domain" description="Calcineurin-like phosphoesterase" evidence="1">
    <location>
        <begin position="24"/>
        <end position="214"/>
    </location>
</feature>
<accession>A0A1S6KUW5</accession>
<evidence type="ECO:0000259" key="1">
    <source>
        <dbReference type="Pfam" id="PF00149"/>
    </source>
</evidence>
<name>A0A1S6KUW5_9CAUD</name>
<keyword evidence="3" id="KW-1185">Reference proteome</keyword>
<gene>
    <name evidence="2" type="ORF">PR1_41</name>
</gene>
<evidence type="ECO:0000313" key="2">
    <source>
        <dbReference type="EMBL" id="AQT25233.1"/>
    </source>
</evidence>
<reference evidence="2 3" key="1">
    <citation type="submission" date="2016-12" db="EMBL/GenBank/DDBJ databases">
        <title>Providencia rettgeri phage vB-PreS_PR1 - a deep-branching member of the T5-like siphoviruses.</title>
        <authorList>
            <person name="Oliveira H."/>
            <person name="Pinto G."/>
            <person name="Hendrix H."/>
            <person name="Noben J.-P."/>
            <person name="Gawor J."/>
            <person name="Lobocka M."/>
            <person name="Lavigne R."/>
            <person name="Azeredo J."/>
        </authorList>
    </citation>
    <scope>NUCLEOTIDE SEQUENCE [LARGE SCALE GENOMIC DNA]</scope>
</reference>
<dbReference type="InterPro" id="IPR004843">
    <property type="entry name" value="Calcineurin-like_PHP"/>
</dbReference>
<dbReference type="PANTHER" id="PTHR42850:SF4">
    <property type="entry name" value="ZINC-DEPENDENT ENDOPOLYPHOSPHATASE"/>
    <property type="match status" value="1"/>
</dbReference>
<proteinExistence type="predicted"/>
<dbReference type="GO" id="GO:0016791">
    <property type="term" value="F:phosphatase activity"/>
    <property type="evidence" value="ECO:0007669"/>
    <property type="project" value="TreeGrafter"/>
</dbReference>
<dbReference type="InterPro" id="IPR029052">
    <property type="entry name" value="Metallo-depent_PP-like"/>
</dbReference>
<dbReference type="PANTHER" id="PTHR42850">
    <property type="entry name" value="METALLOPHOSPHOESTERASE"/>
    <property type="match status" value="1"/>
</dbReference>
<dbReference type="Gene3D" id="3.60.21.10">
    <property type="match status" value="1"/>
</dbReference>
<dbReference type="Proteomes" id="UP000222417">
    <property type="component" value="Segment"/>
</dbReference>
<dbReference type="InterPro" id="IPR050126">
    <property type="entry name" value="Ap4A_hydrolase"/>
</dbReference>
<sequence>MILDNFESIKMHMTLRVPDEAELFVIGDIHGKLDDLYEVLDSVGFRFGTDYLVCCGDLIDRGKQNLEVVNAFNEETNWFTVLGNHDLFPITSAYNLWIMNGGAWAMEQNIIYREGGRYKTDHDFFMKMIKHPVTMTVLHRGKKFGIVHAGIPVHGGVGTFIDNDWNFVEKALHTFGTQALEAFVWDRDLVTDVIHGRIFDPVKNIDMVFHGHTVIDNPLVSGNRVYLDLGGVFYGTYAVALPSLNELLVVKLDKDTHCHEVSQNILE</sequence>
<dbReference type="SUPFAM" id="SSF56300">
    <property type="entry name" value="Metallo-dependent phosphatases"/>
    <property type="match status" value="1"/>
</dbReference>
<dbReference type="OrthoDB" id="22132at10239"/>
<evidence type="ECO:0000313" key="3">
    <source>
        <dbReference type="Proteomes" id="UP000222417"/>
    </source>
</evidence>